<protein>
    <submittedName>
        <fullName evidence="1">Uncharacterized protein</fullName>
    </submittedName>
</protein>
<dbReference type="Proteomes" id="UP000479710">
    <property type="component" value="Unassembled WGS sequence"/>
</dbReference>
<proteinExistence type="predicted"/>
<evidence type="ECO:0000313" key="2">
    <source>
        <dbReference type="Proteomes" id="UP000479710"/>
    </source>
</evidence>
<reference evidence="1 2" key="1">
    <citation type="submission" date="2019-11" db="EMBL/GenBank/DDBJ databases">
        <title>Whole genome sequence of Oryza granulata.</title>
        <authorList>
            <person name="Li W."/>
        </authorList>
    </citation>
    <scope>NUCLEOTIDE SEQUENCE [LARGE SCALE GENOMIC DNA]</scope>
    <source>
        <strain evidence="2">cv. Menghai</strain>
        <tissue evidence="1">Leaf</tissue>
    </source>
</reference>
<gene>
    <name evidence="1" type="ORF">E2562_028485</name>
</gene>
<name>A0A6G1DRU8_9ORYZ</name>
<comment type="caution">
    <text evidence="1">The sequence shown here is derived from an EMBL/GenBank/DDBJ whole genome shotgun (WGS) entry which is preliminary data.</text>
</comment>
<dbReference type="EMBL" id="SPHZ02000006">
    <property type="protein sequence ID" value="KAF0914393.1"/>
    <property type="molecule type" value="Genomic_DNA"/>
</dbReference>
<sequence>MCRLLEAIEQLVLPRLLIEYSDSTAVENLINRADGIHRMAQQAGGSIRAPATKLYNHLRHLGTLLRVPPADLNHGVIAAVLQNLPHELERVAASAANFMIVYPLPKARG</sequence>
<keyword evidence="2" id="KW-1185">Reference proteome</keyword>
<dbReference type="AlphaFoldDB" id="A0A6G1DRU8"/>
<organism evidence="1 2">
    <name type="scientific">Oryza meyeriana var. granulata</name>
    <dbReference type="NCBI Taxonomy" id="110450"/>
    <lineage>
        <taxon>Eukaryota</taxon>
        <taxon>Viridiplantae</taxon>
        <taxon>Streptophyta</taxon>
        <taxon>Embryophyta</taxon>
        <taxon>Tracheophyta</taxon>
        <taxon>Spermatophyta</taxon>
        <taxon>Magnoliopsida</taxon>
        <taxon>Liliopsida</taxon>
        <taxon>Poales</taxon>
        <taxon>Poaceae</taxon>
        <taxon>BOP clade</taxon>
        <taxon>Oryzoideae</taxon>
        <taxon>Oryzeae</taxon>
        <taxon>Oryzinae</taxon>
        <taxon>Oryza</taxon>
        <taxon>Oryza meyeriana</taxon>
    </lineage>
</organism>
<evidence type="ECO:0000313" key="1">
    <source>
        <dbReference type="EMBL" id="KAF0914393.1"/>
    </source>
</evidence>
<accession>A0A6G1DRU8</accession>